<name>A0A6J1T204_FRAOC</name>
<evidence type="ECO:0000256" key="10">
    <source>
        <dbReference type="ARBA" id="ARBA00023242"/>
    </source>
</evidence>
<dbReference type="Gene3D" id="1.10.220.160">
    <property type="match status" value="1"/>
</dbReference>
<dbReference type="SUPFAM" id="SSF144232">
    <property type="entry name" value="HIT/MYND zinc finger-like"/>
    <property type="match status" value="1"/>
</dbReference>
<evidence type="ECO:0000256" key="11">
    <source>
        <dbReference type="ARBA" id="ARBA00048985"/>
    </source>
</evidence>
<accession>A0A6J1T204</accession>
<dbReference type="GO" id="GO:0032259">
    <property type="term" value="P:methylation"/>
    <property type="evidence" value="ECO:0007669"/>
    <property type="project" value="UniProtKB-KW"/>
</dbReference>
<evidence type="ECO:0000256" key="2">
    <source>
        <dbReference type="ARBA" id="ARBA00004496"/>
    </source>
</evidence>
<evidence type="ECO:0000313" key="16">
    <source>
        <dbReference type="Proteomes" id="UP000504606"/>
    </source>
</evidence>
<keyword evidence="4" id="KW-0489">Methyltransferase</keyword>
<dbReference type="GO" id="GO:0008276">
    <property type="term" value="F:protein methyltransferase activity"/>
    <property type="evidence" value="ECO:0007669"/>
    <property type="project" value="UniProtKB-ARBA"/>
</dbReference>
<keyword evidence="3" id="KW-0963">Cytoplasm</keyword>
<evidence type="ECO:0000256" key="12">
    <source>
        <dbReference type="ARBA" id="ARBA00093423"/>
    </source>
</evidence>
<dbReference type="InterPro" id="IPR001214">
    <property type="entry name" value="SET_dom"/>
</dbReference>
<dbReference type="GeneID" id="113210781"/>
<sequence length="792" mass="88476">MRLYINPNEMSDAVAPWPYVLDSLTKKAKEWSLMNGLEKKNEFEIAKHVMEHKTLRSYLLEWLESCISVSGKKSTADSLKYRTQGNNAFKRHHDSASLSLYNDCIRYAPPGSEELALGLANRSAVLFHMKRFMECAIDAEKALSLPYPKKLRSKLMLRQSRCYLQLGNWEKCESILNLAEKNLLDQPSYNCDSINDVKQEVLSILSEVNEKRKNTTVPSAKQTAEECLPTLLCGTNSTFPSVSSALELRYADTKGRFVITNQDVKQGDVLFIEKPYAFVVLPDHYKDHCHHCTKVLVAPIPCPNCVDVLFCGNVCETAALSSYHHWECGGMSLMSAVGVAHLGLRIILATGPPSQVLHKADTTSQHSQADGINCLQDPYSAVHSLVPHIKDMSLDDIFQYTATAELLALYLVHKTDYFKKDTKSLKVESDVLTEVCGLLLRHIAQLVCNAHAITKVDCEKSLPEFSDGRANTVIAESQQRIATAIYPSASMMNHSCDPNIINSFFNEILIVKASRDILKGEEVFNCYGPHFQRMGTAERQAALQAQYFFYCDCTACVTNPGESFDPVQERLWALRCSSCSGPLLNEAPGREPAGSKVLKNELPNSHLMVCDGCGSHQPISSLVGDAFSALSLFRKGCEEMDKGDMQIALNNLNRCRELQERALYHGNKDLSATYDMLAKCYATLGNYSKSVEYLELMLPAIEEQYGANSIELANELQKLSDVMLCNVRTMETVPPKQILKNATQVVERGLSILSVHYGKWNQGWQDLDKKLQELKLMEEMATVQGKFSGTTT</sequence>
<dbReference type="GO" id="GO:0008270">
    <property type="term" value="F:zinc ion binding"/>
    <property type="evidence" value="ECO:0007669"/>
    <property type="project" value="UniProtKB-KW"/>
</dbReference>
<dbReference type="PANTHER" id="PTHR46165">
    <property type="entry name" value="SET AND MYND DOMAIN-CONTAINING PROTEIN 4"/>
    <property type="match status" value="1"/>
</dbReference>
<dbReference type="PROSITE" id="PS50280">
    <property type="entry name" value="SET"/>
    <property type="match status" value="1"/>
</dbReference>
<evidence type="ECO:0000256" key="9">
    <source>
        <dbReference type="ARBA" id="ARBA00022833"/>
    </source>
</evidence>
<dbReference type="SUPFAM" id="SSF82199">
    <property type="entry name" value="SET domain"/>
    <property type="match status" value="1"/>
</dbReference>
<dbReference type="Pfam" id="PF00856">
    <property type="entry name" value="SET"/>
    <property type="match status" value="1"/>
</dbReference>
<keyword evidence="7" id="KW-0479">Metal-binding</keyword>
<keyword evidence="16" id="KW-1185">Reference proteome</keyword>
<comment type="subcellular location">
    <subcellularLocation>
        <location evidence="2">Cytoplasm</location>
    </subcellularLocation>
    <subcellularLocation>
        <location evidence="1">Nucleus</location>
    </subcellularLocation>
</comment>
<feature type="domain" description="SET" evidence="15">
    <location>
        <begin position="244"/>
        <end position="528"/>
    </location>
</feature>
<keyword evidence="5" id="KW-0808">Transferase</keyword>
<dbReference type="Gene3D" id="6.10.140.2220">
    <property type="match status" value="1"/>
</dbReference>
<dbReference type="InterPro" id="IPR044421">
    <property type="entry name" value="SMYD4_SET"/>
</dbReference>
<dbReference type="Pfam" id="PF01753">
    <property type="entry name" value="zf-MYND"/>
    <property type="match status" value="1"/>
</dbReference>
<dbReference type="GO" id="GO:0005634">
    <property type="term" value="C:nucleus"/>
    <property type="evidence" value="ECO:0007669"/>
    <property type="project" value="UniProtKB-SubCell"/>
</dbReference>
<comment type="function">
    <text evidence="12">Protein-lysine N-methyltransferase. Monomethylates PRMT5, modulating its transcriptional activity. May also act as a histone methyltransferase. Plays a critical role in cardiac development. Acts as a key epigenetic regulator of gene expression during cardiac development via its dual activities as a methyltransferase and negative regulator of HDAC1.</text>
</comment>
<evidence type="ECO:0000256" key="13">
    <source>
        <dbReference type="ARBA" id="ARBA00093635"/>
    </source>
</evidence>
<dbReference type="CDD" id="cd10536">
    <property type="entry name" value="SET_SMYD4"/>
    <property type="match status" value="1"/>
</dbReference>
<dbReference type="InterPro" id="IPR002893">
    <property type="entry name" value="Znf_MYND"/>
</dbReference>
<dbReference type="PANTHER" id="PTHR46165:SF2">
    <property type="entry name" value="SET AND MYND DOMAIN-CONTAINING PROTEIN 4"/>
    <property type="match status" value="1"/>
</dbReference>
<dbReference type="KEGG" id="foc:113210781"/>
<evidence type="ECO:0000313" key="17">
    <source>
        <dbReference type="RefSeq" id="XP_026284716.1"/>
    </source>
</evidence>
<dbReference type="SUPFAM" id="SSF48452">
    <property type="entry name" value="TPR-like"/>
    <property type="match status" value="1"/>
</dbReference>
<organism evidence="16 17">
    <name type="scientific">Frankliniella occidentalis</name>
    <name type="common">Western flower thrips</name>
    <name type="synonym">Euthrips occidentalis</name>
    <dbReference type="NCBI Taxonomy" id="133901"/>
    <lineage>
        <taxon>Eukaryota</taxon>
        <taxon>Metazoa</taxon>
        <taxon>Ecdysozoa</taxon>
        <taxon>Arthropoda</taxon>
        <taxon>Hexapoda</taxon>
        <taxon>Insecta</taxon>
        <taxon>Pterygota</taxon>
        <taxon>Neoptera</taxon>
        <taxon>Paraneoptera</taxon>
        <taxon>Thysanoptera</taxon>
        <taxon>Terebrantia</taxon>
        <taxon>Thripoidea</taxon>
        <taxon>Thripidae</taxon>
        <taxon>Frankliniella</taxon>
    </lineage>
</organism>
<keyword evidence="10" id="KW-0539">Nucleus</keyword>
<dbReference type="GO" id="GO:0042826">
    <property type="term" value="F:histone deacetylase binding"/>
    <property type="evidence" value="ECO:0007669"/>
    <property type="project" value="TreeGrafter"/>
</dbReference>
<evidence type="ECO:0000256" key="1">
    <source>
        <dbReference type="ARBA" id="ARBA00004123"/>
    </source>
</evidence>
<protein>
    <recommendedName>
        <fullName evidence="13">Protein-lysine N-methyltransferase SMYD4</fullName>
    </recommendedName>
    <alternativeName>
        <fullName evidence="14">SET and MYND domain-containing protein 4</fullName>
    </alternativeName>
</protein>
<evidence type="ECO:0000256" key="4">
    <source>
        <dbReference type="ARBA" id="ARBA00022603"/>
    </source>
</evidence>
<dbReference type="GO" id="GO:0005737">
    <property type="term" value="C:cytoplasm"/>
    <property type="evidence" value="ECO:0007669"/>
    <property type="project" value="UniProtKB-SubCell"/>
</dbReference>
<dbReference type="GO" id="GO:0008170">
    <property type="term" value="F:N-methyltransferase activity"/>
    <property type="evidence" value="ECO:0007669"/>
    <property type="project" value="UniProtKB-ARBA"/>
</dbReference>
<dbReference type="GO" id="GO:0008757">
    <property type="term" value="F:S-adenosylmethionine-dependent methyltransferase activity"/>
    <property type="evidence" value="ECO:0007669"/>
    <property type="project" value="UniProtKB-ARBA"/>
</dbReference>
<keyword evidence="8" id="KW-0863">Zinc-finger</keyword>
<dbReference type="Proteomes" id="UP000504606">
    <property type="component" value="Unplaced"/>
</dbReference>
<evidence type="ECO:0000256" key="14">
    <source>
        <dbReference type="ARBA" id="ARBA00093680"/>
    </source>
</evidence>
<evidence type="ECO:0000256" key="7">
    <source>
        <dbReference type="ARBA" id="ARBA00022723"/>
    </source>
</evidence>
<dbReference type="OrthoDB" id="62495at2759"/>
<dbReference type="InterPro" id="IPR011990">
    <property type="entry name" value="TPR-like_helical_dom_sf"/>
</dbReference>
<dbReference type="InterPro" id="IPR052097">
    <property type="entry name" value="SET-MYND_domain_protein"/>
</dbReference>
<dbReference type="AlphaFoldDB" id="A0A6J1T204"/>
<dbReference type="InterPro" id="IPR046341">
    <property type="entry name" value="SET_dom_sf"/>
</dbReference>
<gene>
    <name evidence="17" type="primary">LOC113210781</name>
</gene>
<keyword evidence="9" id="KW-0862">Zinc</keyword>
<dbReference type="Gene3D" id="2.170.270.10">
    <property type="entry name" value="SET domain"/>
    <property type="match status" value="1"/>
</dbReference>
<reference evidence="17" key="1">
    <citation type="submission" date="2025-08" db="UniProtKB">
        <authorList>
            <consortium name="RefSeq"/>
        </authorList>
    </citation>
    <scope>IDENTIFICATION</scope>
    <source>
        <tissue evidence="17">Whole organism</tissue>
    </source>
</reference>
<evidence type="ECO:0000256" key="8">
    <source>
        <dbReference type="ARBA" id="ARBA00022771"/>
    </source>
</evidence>
<evidence type="ECO:0000256" key="6">
    <source>
        <dbReference type="ARBA" id="ARBA00022691"/>
    </source>
</evidence>
<keyword evidence="6" id="KW-0949">S-adenosyl-L-methionine</keyword>
<evidence type="ECO:0000259" key="15">
    <source>
        <dbReference type="PROSITE" id="PS50280"/>
    </source>
</evidence>
<dbReference type="RefSeq" id="XP_026284716.1">
    <property type="nucleotide sequence ID" value="XM_026428931.2"/>
</dbReference>
<dbReference type="Gene3D" id="1.25.40.10">
    <property type="entry name" value="Tetratricopeptide repeat domain"/>
    <property type="match status" value="2"/>
</dbReference>
<evidence type="ECO:0000256" key="5">
    <source>
        <dbReference type="ARBA" id="ARBA00022679"/>
    </source>
</evidence>
<proteinExistence type="predicted"/>
<comment type="catalytic activity">
    <reaction evidence="11">
        <text>L-lysyl-[protein] + S-adenosyl-L-methionine = N(6)-methyl-L-lysyl-[protein] + S-adenosyl-L-homocysteine + H(+)</text>
        <dbReference type="Rhea" id="RHEA:51736"/>
        <dbReference type="Rhea" id="RHEA-COMP:9752"/>
        <dbReference type="Rhea" id="RHEA-COMP:13053"/>
        <dbReference type="ChEBI" id="CHEBI:15378"/>
        <dbReference type="ChEBI" id="CHEBI:29969"/>
        <dbReference type="ChEBI" id="CHEBI:57856"/>
        <dbReference type="ChEBI" id="CHEBI:59789"/>
        <dbReference type="ChEBI" id="CHEBI:61929"/>
    </reaction>
</comment>
<evidence type="ECO:0000256" key="3">
    <source>
        <dbReference type="ARBA" id="ARBA00022490"/>
    </source>
</evidence>